<dbReference type="Gene3D" id="1.20.80.10">
    <property type="match status" value="1"/>
</dbReference>
<accession>A0A553R5U0</accession>
<dbReference type="FunFam" id="1.20.80.10:FF:000010">
    <property type="entry name" value="Acyl-CoA-binding domain-containing protein 5"/>
    <property type="match status" value="1"/>
</dbReference>
<evidence type="ECO:0000256" key="7">
    <source>
        <dbReference type="ARBA" id="ARBA00023054"/>
    </source>
</evidence>
<dbReference type="InterPro" id="IPR018593">
    <property type="entry name" value="tRNA-endonuc_su_Sen15"/>
</dbReference>
<reference evidence="13 14" key="1">
    <citation type="journal article" date="2019" name="Sci. Data">
        <title>Hybrid genome assembly and annotation of Danionella translucida.</title>
        <authorList>
            <person name="Kadobianskyi M."/>
            <person name="Schulze L."/>
            <person name="Schuelke M."/>
            <person name="Judkewitz B."/>
        </authorList>
    </citation>
    <scope>NUCLEOTIDE SEQUENCE [LARGE SCALE GENOMIC DNA]</scope>
    <source>
        <strain evidence="13 14">Bolton</strain>
    </source>
</reference>
<dbReference type="GO" id="GO:0000062">
    <property type="term" value="F:fatty-acyl-CoA binding"/>
    <property type="evidence" value="ECO:0007669"/>
    <property type="project" value="InterPro"/>
</dbReference>
<dbReference type="PROSITE" id="PS00880">
    <property type="entry name" value="ACB_1"/>
    <property type="match status" value="1"/>
</dbReference>
<dbReference type="GO" id="GO:0016020">
    <property type="term" value="C:membrane"/>
    <property type="evidence" value="ECO:0007669"/>
    <property type="project" value="UniProtKB-SubCell"/>
</dbReference>
<keyword evidence="14" id="KW-1185">Reference proteome</keyword>
<keyword evidence="7 10" id="KW-0175">Coiled coil</keyword>
<dbReference type="GO" id="GO:0006388">
    <property type="term" value="P:tRNA splicing, via endonucleolytic cleavage and ligation"/>
    <property type="evidence" value="ECO:0007669"/>
    <property type="project" value="InterPro"/>
</dbReference>
<dbReference type="PRINTS" id="PR00689">
    <property type="entry name" value="ACOABINDINGP"/>
</dbReference>
<keyword evidence="8" id="KW-0446">Lipid-binding</keyword>
<dbReference type="SUPFAM" id="SSF47027">
    <property type="entry name" value="Acyl-CoA binding protein"/>
    <property type="match status" value="1"/>
</dbReference>
<dbReference type="PROSITE" id="PS51228">
    <property type="entry name" value="ACB_2"/>
    <property type="match status" value="1"/>
</dbReference>
<dbReference type="Gene3D" id="3.40.1350.10">
    <property type="match status" value="1"/>
</dbReference>
<evidence type="ECO:0000256" key="11">
    <source>
        <dbReference type="SAM" id="MobiDB-lite"/>
    </source>
</evidence>
<evidence type="ECO:0000256" key="9">
    <source>
        <dbReference type="ARBA" id="ARBA00023136"/>
    </source>
</evidence>
<dbReference type="PANTHER" id="PTHR23310:SF6">
    <property type="entry name" value="ACYL-COA-BINDING DOMAIN-CONTAINING PROTEIN 5"/>
    <property type="match status" value="1"/>
</dbReference>
<gene>
    <name evidence="13" type="ORF">DNTS_002594</name>
</gene>
<evidence type="ECO:0000256" key="1">
    <source>
        <dbReference type="ARBA" id="ARBA00004167"/>
    </source>
</evidence>
<dbReference type="GO" id="GO:0006631">
    <property type="term" value="P:fatty acid metabolic process"/>
    <property type="evidence" value="ECO:0007669"/>
    <property type="project" value="TreeGrafter"/>
</dbReference>
<keyword evidence="4" id="KW-0812">Transmembrane</keyword>
<keyword evidence="6" id="KW-1133">Transmembrane helix</keyword>
<evidence type="ECO:0000256" key="4">
    <source>
        <dbReference type="ARBA" id="ARBA00022692"/>
    </source>
</evidence>
<evidence type="ECO:0000256" key="3">
    <source>
        <dbReference type="ARBA" id="ARBA00022448"/>
    </source>
</evidence>
<dbReference type="PANTHER" id="PTHR23310">
    <property type="entry name" value="ACYL-COA-BINDING PROTEIN, ACBP"/>
    <property type="match status" value="1"/>
</dbReference>
<keyword evidence="5" id="KW-0819">tRNA processing</keyword>
<dbReference type="STRING" id="623744.A0A553R5U0"/>
<dbReference type="AlphaFoldDB" id="A0A553R5U0"/>
<evidence type="ECO:0000259" key="12">
    <source>
        <dbReference type="PROSITE" id="PS51228"/>
    </source>
</evidence>
<dbReference type="GO" id="GO:0005777">
    <property type="term" value="C:peroxisome"/>
    <property type="evidence" value="ECO:0007669"/>
    <property type="project" value="TreeGrafter"/>
</dbReference>
<dbReference type="Pfam" id="PF00887">
    <property type="entry name" value="ACBP"/>
    <property type="match status" value="1"/>
</dbReference>
<comment type="similarity">
    <text evidence="2">Belongs to the SEN15 family.</text>
</comment>
<evidence type="ECO:0000313" key="14">
    <source>
        <dbReference type="Proteomes" id="UP000316079"/>
    </source>
</evidence>
<dbReference type="InterPro" id="IPR014352">
    <property type="entry name" value="FERM/acyl-CoA-bd_prot_sf"/>
</dbReference>
<comment type="subcellular location">
    <subcellularLocation>
        <location evidence="1">Membrane</location>
        <topology evidence="1">Single-pass membrane protein</topology>
    </subcellularLocation>
</comment>
<sequence>MKAMDPKSIQRRFEAAVEVIRTLPEDGYTCSYDLSDEMLVMFYSYFKQATEGPCYTLKPNSWDPIGNAKWEAWKALGNMSKDQAMMEYVQEIQLIVETIPVTEMMEELMDALEPFYDIVEDENDVLHKGAQLLLSTVPSDSYKNIEDRTEMEEKARGSLLKLCRFEEESSVTTSIHSSLNSEDEEEELAYDDSEDEMEMVLIDKPETPKKGSEAPRDTLADLSPLAANVQQGGNIEPQCGSADGKPQELPPPIPHPPKHRPVQADRISACSEKESQLMEAGQLHIQQNASEGKREDVDGQRDATDRMERQAFNAQVTAILSQLEDNMQEVLHQLTTLEDLTESQAVAYTLKDLDSTSPKLVYVVLVPFKPELHTCSADRSLAVCCTLAHAGLFTEKEELNIKMDESMQTEPPSWIKQHAVYQELMHLDVEDSAQVYAAFLVYMDLTEDARHQLYLFAVRKWKAVTGVSCSELNAVLLEGQETEDESVQRIYPLPSHRPIKHRELRSILDKGSPLLLCAVASDSTLVYQRLCDGFVTPEPPVDVQDQGRRQHRKRRLQT</sequence>
<comment type="caution">
    <text evidence="13">The sequence shown here is derived from an EMBL/GenBank/DDBJ whole genome shotgun (WGS) entry which is preliminary data.</text>
</comment>
<dbReference type="EMBL" id="SRMA01025220">
    <property type="protein sequence ID" value="TRY97557.1"/>
    <property type="molecule type" value="Genomic_DNA"/>
</dbReference>
<feature type="coiled-coil region" evidence="10">
    <location>
        <begin position="313"/>
        <end position="340"/>
    </location>
</feature>
<evidence type="ECO:0000256" key="5">
    <source>
        <dbReference type="ARBA" id="ARBA00022694"/>
    </source>
</evidence>
<dbReference type="InterPro" id="IPR035984">
    <property type="entry name" value="Acyl-CoA-binding_sf"/>
</dbReference>
<evidence type="ECO:0000313" key="13">
    <source>
        <dbReference type="EMBL" id="TRY97557.1"/>
    </source>
</evidence>
<dbReference type="GO" id="GO:0005634">
    <property type="term" value="C:nucleus"/>
    <property type="evidence" value="ECO:0007669"/>
    <property type="project" value="UniProtKB-ARBA"/>
</dbReference>
<dbReference type="SUPFAM" id="SSF53032">
    <property type="entry name" value="tRNA-intron endonuclease catalytic domain-like"/>
    <property type="match status" value="1"/>
</dbReference>
<dbReference type="Pfam" id="PF09631">
    <property type="entry name" value="Sen15"/>
    <property type="match status" value="1"/>
</dbReference>
<evidence type="ECO:0000256" key="6">
    <source>
        <dbReference type="ARBA" id="ARBA00022989"/>
    </source>
</evidence>
<keyword evidence="3" id="KW-0813">Transport</keyword>
<feature type="compositionally biased region" description="Acidic residues" evidence="11">
    <location>
        <begin position="181"/>
        <end position="195"/>
    </location>
</feature>
<dbReference type="OrthoDB" id="10002170at2759"/>
<feature type="region of interest" description="Disordered" evidence="11">
    <location>
        <begin position="174"/>
        <end position="195"/>
    </location>
</feature>
<protein>
    <recommendedName>
        <fullName evidence="12">ACB domain-containing protein</fullName>
    </recommendedName>
</protein>
<proteinExistence type="inferred from homology"/>
<dbReference type="InterPro" id="IPR036167">
    <property type="entry name" value="tRNA_intron_Endo_cat-like_sf"/>
</dbReference>
<organism evidence="13 14">
    <name type="scientific">Danionella cerebrum</name>
    <dbReference type="NCBI Taxonomy" id="2873325"/>
    <lineage>
        <taxon>Eukaryota</taxon>
        <taxon>Metazoa</taxon>
        <taxon>Chordata</taxon>
        <taxon>Craniata</taxon>
        <taxon>Vertebrata</taxon>
        <taxon>Euteleostomi</taxon>
        <taxon>Actinopterygii</taxon>
        <taxon>Neopterygii</taxon>
        <taxon>Teleostei</taxon>
        <taxon>Ostariophysi</taxon>
        <taxon>Cypriniformes</taxon>
        <taxon>Danionidae</taxon>
        <taxon>Danioninae</taxon>
        <taxon>Danionella</taxon>
    </lineage>
</organism>
<evidence type="ECO:0000256" key="2">
    <source>
        <dbReference type="ARBA" id="ARBA00006091"/>
    </source>
</evidence>
<dbReference type="InterPro" id="IPR000582">
    <property type="entry name" value="Acyl-CoA-binding_protein"/>
</dbReference>
<dbReference type="Proteomes" id="UP000316079">
    <property type="component" value="Unassembled WGS sequence"/>
</dbReference>
<name>A0A553R5U0_9TELE</name>
<dbReference type="GO" id="GO:0003676">
    <property type="term" value="F:nucleic acid binding"/>
    <property type="evidence" value="ECO:0007669"/>
    <property type="project" value="InterPro"/>
</dbReference>
<evidence type="ECO:0000256" key="10">
    <source>
        <dbReference type="SAM" id="Coils"/>
    </source>
</evidence>
<feature type="domain" description="ACB" evidence="12">
    <location>
        <begin position="9"/>
        <end position="101"/>
    </location>
</feature>
<dbReference type="InterPro" id="IPR022408">
    <property type="entry name" value="Acyl-CoA-binding_prot_CS"/>
</dbReference>
<keyword evidence="9" id="KW-0472">Membrane</keyword>
<evidence type="ECO:0000256" key="8">
    <source>
        <dbReference type="ARBA" id="ARBA00023121"/>
    </source>
</evidence>
<dbReference type="InterPro" id="IPR011856">
    <property type="entry name" value="tRNA_endonuc-like_dom_sf"/>
</dbReference>